<organism evidence="1 2">
    <name type="scientific">Mytilus edulis</name>
    <name type="common">Blue mussel</name>
    <dbReference type="NCBI Taxonomy" id="6550"/>
    <lineage>
        <taxon>Eukaryota</taxon>
        <taxon>Metazoa</taxon>
        <taxon>Spiralia</taxon>
        <taxon>Lophotrochozoa</taxon>
        <taxon>Mollusca</taxon>
        <taxon>Bivalvia</taxon>
        <taxon>Autobranchia</taxon>
        <taxon>Pteriomorphia</taxon>
        <taxon>Mytilida</taxon>
        <taxon>Mytiloidea</taxon>
        <taxon>Mytilidae</taxon>
        <taxon>Mytilinae</taxon>
        <taxon>Mytilus</taxon>
    </lineage>
</organism>
<reference evidence="1" key="1">
    <citation type="submission" date="2021-03" db="EMBL/GenBank/DDBJ databases">
        <authorList>
            <person name="Bekaert M."/>
        </authorList>
    </citation>
    <scope>NUCLEOTIDE SEQUENCE</scope>
</reference>
<protein>
    <submittedName>
        <fullName evidence="1">Uncharacterized protein</fullName>
    </submittedName>
</protein>
<accession>A0A8S3U7X7</accession>
<evidence type="ECO:0000313" key="1">
    <source>
        <dbReference type="EMBL" id="CAG2241972.1"/>
    </source>
</evidence>
<dbReference type="Proteomes" id="UP000683360">
    <property type="component" value="Unassembled WGS sequence"/>
</dbReference>
<sequence>MDNTWLQHIAKITNTKHGFSFIVSGNDSQILTQGIQDEMALVNLKTNNSIPNIHMHTGNHSFRYSPDDGANWFSIALSTGSYDIEDINNEIQRQLRLNKHNTKIIIDANRATLKATLTLAKLYQVDFKVVNNINTVLGFKWQIYTFGMITNGYTEGEHIVNIIRINSILVNSDINHEVM</sequence>
<name>A0A8S3U7X7_MYTED</name>
<keyword evidence="2" id="KW-1185">Reference proteome</keyword>
<dbReference type="AlphaFoldDB" id="A0A8S3U7X7"/>
<evidence type="ECO:0000313" key="2">
    <source>
        <dbReference type="Proteomes" id="UP000683360"/>
    </source>
</evidence>
<dbReference type="EMBL" id="CAJPWZ010002607">
    <property type="protein sequence ID" value="CAG2241972.1"/>
    <property type="molecule type" value="Genomic_DNA"/>
</dbReference>
<dbReference type="OrthoDB" id="6767358at2759"/>
<comment type="caution">
    <text evidence="1">The sequence shown here is derived from an EMBL/GenBank/DDBJ whole genome shotgun (WGS) entry which is preliminary data.</text>
</comment>
<proteinExistence type="predicted"/>
<gene>
    <name evidence="1" type="ORF">MEDL_54169</name>
</gene>